<organism evidence="1 2">
    <name type="scientific">Trametes sanguinea</name>
    <dbReference type="NCBI Taxonomy" id="158606"/>
    <lineage>
        <taxon>Eukaryota</taxon>
        <taxon>Fungi</taxon>
        <taxon>Dikarya</taxon>
        <taxon>Basidiomycota</taxon>
        <taxon>Agaricomycotina</taxon>
        <taxon>Agaricomycetes</taxon>
        <taxon>Polyporales</taxon>
        <taxon>Polyporaceae</taxon>
        <taxon>Trametes</taxon>
    </lineage>
</organism>
<reference evidence="1" key="1">
    <citation type="submission" date="2022-08" db="EMBL/GenBank/DDBJ databases">
        <title>Genome Sequence of Pycnoporus sanguineus.</title>
        <authorList>
            <person name="Buettner E."/>
        </authorList>
    </citation>
    <scope>NUCLEOTIDE SEQUENCE</scope>
    <source>
        <strain evidence="1">CG-C14</strain>
    </source>
</reference>
<evidence type="ECO:0000313" key="2">
    <source>
        <dbReference type="Proteomes" id="UP001144978"/>
    </source>
</evidence>
<sequence>MYITQPTIRSRHTARARNLCRVSSILDPPRSHIPSAPDNSSSVRNATLHAGASPPHTSSLSVSSGIHLRTSIPHHVLLDRHPGFASDSPAATSARVSCRLRAALSILVDPFCPSVSDCTFTVPRAARDSSDAAIDA</sequence>
<evidence type="ECO:0000313" key="1">
    <source>
        <dbReference type="EMBL" id="KAJ3001770.1"/>
    </source>
</evidence>
<gene>
    <name evidence="1" type="ORF">NUW54_g6222</name>
</gene>
<protein>
    <submittedName>
        <fullName evidence="1">Uncharacterized protein</fullName>
    </submittedName>
</protein>
<keyword evidence="2" id="KW-1185">Reference proteome</keyword>
<comment type="caution">
    <text evidence="1">The sequence shown here is derived from an EMBL/GenBank/DDBJ whole genome shotgun (WGS) entry which is preliminary data.</text>
</comment>
<dbReference type="Proteomes" id="UP001144978">
    <property type="component" value="Unassembled WGS sequence"/>
</dbReference>
<proteinExistence type="predicted"/>
<dbReference type="EMBL" id="JANSHE010001632">
    <property type="protein sequence ID" value="KAJ3001770.1"/>
    <property type="molecule type" value="Genomic_DNA"/>
</dbReference>
<accession>A0ACC1PVF4</accession>
<name>A0ACC1PVF4_9APHY</name>